<evidence type="ECO:0000256" key="7">
    <source>
        <dbReference type="NCBIfam" id="TIGR00188"/>
    </source>
</evidence>
<gene>
    <name evidence="6" type="primary">rnpA</name>
    <name evidence="8" type="ORF">UY16_C0028G0005</name>
</gene>
<dbReference type="PANTHER" id="PTHR33992">
    <property type="entry name" value="RIBONUCLEASE P PROTEIN COMPONENT"/>
    <property type="match status" value="1"/>
</dbReference>
<dbReference type="InterPro" id="IPR014721">
    <property type="entry name" value="Ribsml_uS5_D2-typ_fold_subgr"/>
</dbReference>
<comment type="catalytic activity">
    <reaction evidence="6">
        <text>Endonucleolytic cleavage of RNA, removing 5'-extranucleotides from tRNA precursor.</text>
        <dbReference type="EC" id="3.1.26.5"/>
    </reaction>
</comment>
<dbReference type="GO" id="GO:0000049">
    <property type="term" value="F:tRNA binding"/>
    <property type="evidence" value="ECO:0007669"/>
    <property type="project" value="UniProtKB-UniRule"/>
</dbReference>
<keyword evidence="3 6" id="KW-0255">Endonuclease</keyword>
<dbReference type="Proteomes" id="UP000034739">
    <property type="component" value="Unassembled WGS sequence"/>
</dbReference>
<comment type="caution">
    <text evidence="8">The sequence shown here is derived from an EMBL/GenBank/DDBJ whole genome shotgun (WGS) entry which is preliminary data.</text>
</comment>
<dbReference type="GO" id="GO:0030677">
    <property type="term" value="C:ribonuclease P complex"/>
    <property type="evidence" value="ECO:0007669"/>
    <property type="project" value="TreeGrafter"/>
</dbReference>
<dbReference type="EMBL" id="LCOY01000028">
    <property type="protein sequence ID" value="KKU87416.1"/>
    <property type="molecule type" value="Genomic_DNA"/>
</dbReference>
<evidence type="ECO:0000256" key="3">
    <source>
        <dbReference type="ARBA" id="ARBA00022759"/>
    </source>
</evidence>
<organism evidence="8 9">
    <name type="scientific">Candidatus Gottesmanbacteria bacterium GW2011_GWA2_47_9</name>
    <dbReference type="NCBI Taxonomy" id="1618445"/>
    <lineage>
        <taxon>Bacteria</taxon>
        <taxon>Candidatus Gottesmaniibacteriota</taxon>
    </lineage>
</organism>
<keyword evidence="1 6" id="KW-0819">tRNA processing</keyword>
<comment type="similarity">
    <text evidence="6">Belongs to the RnpA family.</text>
</comment>
<dbReference type="GO" id="GO:0001682">
    <property type="term" value="P:tRNA 5'-leader removal"/>
    <property type="evidence" value="ECO:0007669"/>
    <property type="project" value="UniProtKB-UniRule"/>
</dbReference>
<evidence type="ECO:0000256" key="4">
    <source>
        <dbReference type="ARBA" id="ARBA00022801"/>
    </source>
</evidence>
<proteinExistence type="inferred from homology"/>
<comment type="function">
    <text evidence="6">RNaseP catalyzes the removal of the 5'-leader sequence from pre-tRNA to produce the mature 5'-terminus. It can also cleave other RNA substrates such as 4.5S RNA. The protein component plays an auxiliary but essential role in vivo by binding to the 5'-leader sequence and broadening the substrate specificity of the ribozyme.</text>
</comment>
<evidence type="ECO:0000313" key="9">
    <source>
        <dbReference type="Proteomes" id="UP000034739"/>
    </source>
</evidence>
<accession>A0A0G1U008</accession>
<dbReference type="AlphaFoldDB" id="A0A0G1U008"/>
<evidence type="ECO:0000256" key="5">
    <source>
        <dbReference type="ARBA" id="ARBA00022884"/>
    </source>
</evidence>
<evidence type="ECO:0000313" key="8">
    <source>
        <dbReference type="EMBL" id="KKU87416.1"/>
    </source>
</evidence>
<protein>
    <recommendedName>
        <fullName evidence="6 7">Ribonuclease P protein component</fullName>
        <shortName evidence="6">RNase P protein</shortName>
        <shortName evidence="6">RNaseP protein</shortName>
        <ecNumber evidence="6 7">3.1.26.5</ecNumber>
    </recommendedName>
    <alternativeName>
        <fullName evidence="6">Protein C5</fullName>
    </alternativeName>
</protein>
<dbReference type="Gene3D" id="3.30.230.10">
    <property type="match status" value="1"/>
</dbReference>
<dbReference type="NCBIfam" id="TIGR00188">
    <property type="entry name" value="rnpA"/>
    <property type="match status" value="1"/>
</dbReference>
<dbReference type="Pfam" id="PF00825">
    <property type="entry name" value="Ribonuclease_P"/>
    <property type="match status" value="1"/>
</dbReference>
<evidence type="ECO:0000256" key="2">
    <source>
        <dbReference type="ARBA" id="ARBA00022722"/>
    </source>
</evidence>
<dbReference type="SUPFAM" id="SSF54211">
    <property type="entry name" value="Ribosomal protein S5 domain 2-like"/>
    <property type="match status" value="1"/>
</dbReference>
<name>A0A0G1U008_9BACT</name>
<dbReference type="GO" id="GO:0004526">
    <property type="term" value="F:ribonuclease P activity"/>
    <property type="evidence" value="ECO:0007669"/>
    <property type="project" value="UniProtKB-UniRule"/>
</dbReference>
<evidence type="ECO:0000256" key="6">
    <source>
        <dbReference type="HAMAP-Rule" id="MF_00227"/>
    </source>
</evidence>
<dbReference type="EC" id="3.1.26.5" evidence="6 7"/>
<dbReference type="HAMAP" id="MF_00227">
    <property type="entry name" value="RNase_P"/>
    <property type="match status" value="1"/>
</dbReference>
<sequence>MLPIPYRLPTPDVKQVMRSGRRLASPELVLIYQKNTTDASRFALIVPKSVDKRAVGRNRTKRLVREALRKLLPAIAQAIDGVIIARRKVESLEEALSSINGLVSRIRDLSPNT</sequence>
<dbReference type="InterPro" id="IPR020568">
    <property type="entry name" value="Ribosomal_Su5_D2-typ_SF"/>
</dbReference>
<dbReference type="GO" id="GO:0042781">
    <property type="term" value="F:3'-tRNA processing endoribonuclease activity"/>
    <property type="evidence" value="ECO:0007669"/>
    <property type="project" value="TreeGrafter"/>
</dbReference>
<keyword evidence="2 6" id="KW-0540">Nuclease</keyword>
<dbReference type="PANTHER" id="PTHR33992:SF1">
    <property type="entry name" value="RIBONUCLEASE P PROTEIN COMPONENT"/>
    <property type="match status" value="1"/>
</dbReference>
<comment type="subunit">
    <text evidence="6">Consists of a catalytic RNA component (M1 or rnpB) and a protein subunit.</text>
</comment>
<evidence type="ECO:0000256" key="1">
    <source>
        <dbReference type="ARBA" id="ARBA00022694"/>
    </source>
</evidence>
<dbReference type="InterPro" id="IPR000100">
    <property type="entry name" value="RNase_P"/>
</dbReference>
<keyword evidence="4 6" id="KW-0378">Hydrolase</keyword>
<keyword evidence="5 6" id="KW-0694">RNA-binding</keyword>
<reference evidence="8 9" key="1">
    <citation type="journal article" date="2015" name="Nature">
        <title>rRNA introns, odd ribosomes, and small enigmatic genomes across a large radiation of phyla.</title>
        <authorList>
            <person name="Brown C.T."/>
            <person name="Hug L.A."/>
            <person name="Thomas B.C."/>
            <person name="Sharon I."/>
            <person name="Castelle C.J."/>
            <person name="Singh A."/>
            <person name="Wilkins M.J."/>
            <person name="Williams K.H."/>
            <person name="Banfield J.F."/>
        </authorList>
    </citation>
    <scope>NUCLEOTIDE SEQUENCE [LARGE SCALE GENOMIC DNA]</scope>
</reference>